<name>A0A133PM73_9FIRM</name>
<dbReference type="InterPro" id="IPR007685">
    <property type="entry name" value="RelA_SpoT"/>
</dbReference>
<protein>
    <submittedName>
        <fullName evidence="3">RelA/SpoT domain protein</fullName>
    </submittedName>
</protein>
<dbReference type="PANTHER" id="PTHR41773:SF1">
    <property type="entry name" value="RELA_SPOT DOMAIN-CONTAINING PROTEIN"/>
    <property type="match status" value="1"/>
</dbReference>
<comment type="pathway">
    <text evidence="1">Purine metabolism; ppGpp biosynthesis; ppGpp from GTP: step 1/2.</text>
</comment>
<dbReference type="SMART" id="SM00954">
    <property type="entry name" value="RelA_SpoT"/>
    <property type="match status" value="1"/>
</dbReference>
<proteinExistence type="predicted"/>
<dbReference type="InterPro" id="IPR043519">
    <property type="entry name" value="NT_sf"/>
</dbReference>
<dbReference type="Gene3D" id="3.30.460.10">
    <property type="entry name" value="Beta Polymerase, domain 2"/>
    <property type="match status" value="1"/>
</dbReference>
<dbReference type="EMBL" id="LRQE01000034">
    <property type="protein sequence ID" value="KXA29656.1"/>
    <property type="molecule type" value="Genomic_DNA"/>
</dbReference>
<comment type="caution">
    <text evidence="3">The sequence shown here is derived from an EMBL/GenBank/DDBJ whole genome shotgun (WGS) entry which is preliminary data.</text>
</comment>
<dbReference type="GO" id="GO:0015970">
    <property type="term" value="P:guanosine tetraphosphate biosynthetic process"/>
    <property type="evidence" value="ECO:0007669"/>
    <property type="project" value="UniProtKB-UniPathway"/>
</dbReference>
<evidence type="ECO:0000313" key="4">
    <source>
        <dbReference type="Proteomes" id="UP000070174"/>
    </source>
</evidence>
<dbReference type="PATRIC" id="fig|54005.3.peg.1264"/>
<evidence type="ECO:0000259" key="2">
    <source>
        <dbReference type="SMART" id="SM00954"/>
    </source>
</evidence>
<reference evidence="3 4" key="1">
    <citation type="submission" date="2016-01" db="EMBL/GenBank/DDBJ databases">
        <authorList>
            <person name="Oliw E.H."/>
        </authorList>
    </citation>
    <scope>NUCLEOTIDE SEQUENCE [LARGE SCALE GENOMIC DNA]</scope>
    <source>
        <strain evidence="3 4">CMW7756A</strain>
    </source>
</reference>
<evidence type="ECO:0000313" key="3">
    <source>
        <dbReference type="EMBL" id="KXA29656.1"/>
    </source>
</evidence>
<dbReference type="Pfam" id="PF04607">
    <property type="entry name" value="RelA_SpoT"/>
    <property type="match status" value="1"/>
</dbReference>
<sequence>MKLELFNYIDDVMNLFDYHKIELAGVNKELKKYFTDLFLDDDRLTNITTRIKTQESLREKLIRRNFFMRFPDPVSGFKYIQDLVGIRVECRFIKDEEDLYKKIIKDFTIKSDRGYYRSNKNRKIRLKLDDPQPQTLANGFTMFKLDGEYDTGSYIYCFELQIKSFVNVFWGEIDHKLLYKNYNYIVTEGFFREIMNSINDNLKMIDKQLMILYDHVKKQDASETISAELQLKKLLSKILHDVFTTKIHEELGIYLNIKIITDIVVDFLFMKSSRNKDLSYGENFINLINKVNSVSGNEMDFEEYIVFKNNPRYYDNFSKGIIEVFSKVLNSDLDWNIFFKILQRLLQESYSDILTEFIIFVRYEYTCSLRKLCEDKELSKEKSQEFEKEVLSLVLEEFRKTPSLEFLMDKSLTKFRNVLCEIEKSDTKSRDRMLKIFKDNYTF</sequence>
<evidence type="ECO:0000256" key="1">
    <source>
        <dbReference type="ARBA" id="ARBA00004976"/>
    </source>
</evidence>
<dbReference type="Proteomes" id="UP000070174">
    <property type="component" value="Unassembled WGS sequence"/>
</dbReference>
<feature type="domain" description="RelA/SpoT" evidence="2">
    <location>
        <begin position="49"/>
        <end position="185"/>
    </location>
</feature>
<dbReference type="RefSeq" id="WP_060800347.1">
    <property type="nucleotide sequence ID" value="NZ_KQ957101.1"/>
</dbReference>
<accession>A0A133PM73</accession>
<gene>
    <name evidence="3" type="ORF">HMPREF3229_01281</name>
</gene>
<dbReference type="UniPathway" id="UPA00908">
    <property type="reaction ID" value="UER00884"/>
</dbReference>
<dbReference type="SUPFAM" id="SSF81301">
    <property type="entry name" value="Nucleotidyltransferase"/>
    <property type="match status" value="1"/>
</dbReference>
<organism evidence="3">
    <name type="scientific">Peptoniphilus harei</name>
    <dbReference type="NCBI Taxonomy" id="54005"/>
    <lineage>
        <taxon>Bacteria</taxon>
        <taxon>Bacillati</taxon>
        <taxon>Bacillota</taxon>
        <taxon>Tissierellia</taxon>
        <taxon>Tissierellales</taxon>
        <taxon>Peptoniphilaceae</taxon>
        <taxon>Peptoniphilus</taxon>
    </lineage>
</organism>
<dbReference type="PANTHER" id="PTHR41773">
    <property type="entry name" value="GTP PYROPHOSPHATASE-RELATED"/>
    <property type="match status" value="1"/>
</dbReference>
<dbReference type="AlphaFoldDB" id="A0A133PM73"/>